<dbReference type="AlphaFoldDB" id="A0A8J6FM68"/>
<dbReference type="Proteomes" id="UP000770717">
    <property type="component" value="Unassembled WGS sequence"/>
</dbReference>
<name>A0A8J6FM68_ELECQ</name>
<comment type="caution">
    <text evidence="1">The sequence shown here is derived from an EMBL/GenBank/DDBJ whole genome shotgun (WGS) entry which is preliminary data.</text>
</comment>
<sequence>MLNLYIIVHLPGEHCFRFYNPLLSFIVNSVYGLKIIEKQPFFMFYYLHLTFPICLQWMICYRHISTRLCSFSWQFQQRVL</sequence>
<accession>A0A8J6FM68</accession>
<reference evidence="1" key="1">
    <citation type="thesis" date="2020" institute="ProQuest LLC" country="789 East Eisenhower Parkway, Ann Arbor, MI, USA">
        <title>Comparative Genomics and Chromosome Evolution.</title>
        <authorList>
            <person name="Mudd A.B."/>
        </authorList>
    </citation>
    <scope>NUCLEOTIDE SEQUENCE</scope>
    <source>
        <strain evidence="1">HN-11 Male</strain>
        <tissue evidence="1">Kidney and liver</tissue>
    </source>
</reference>
<dbReference type="EMBL" id="WNTK01000002">
    <property type="protein sequence ID" value="KAG9490406.1"/>
    <property type="molecule type" value="Genomic_DNA"/>
</dbReference>
<evidence type="ECO:0000313" key="2">
    <source>
        <dbReference type="Proteomes" id="UP000770717"/>
    </source>
</evidence>
<gene>
    <name evidence="1" type="ORF">GDO78_005982</name>
</gene>
<keyword evidence="2" id="KW-1185">Reference proteome</keyword>
<protein>
    <submittedName>
        <fullName evidence="1">Uncharacterized protein</fullName>
    </submittedName>
</protein>
<evidence type="ECO:0000313" key="1">
    <source>
        <dbReference type="EMBL" id="KAG9490406.1"/>
    </source>
</evidence>
<organism evidence="1 2">
    <name type="scientific">Eleutherodactylus coqui</name>
    <name type="common">Puerto Rican coqui</name>
    <dbReference type="NCBI Taxonomy" id="57060"/>
    <lineage>
        <taxon>Eukaryota</taxon>
        <taxon>Metazoa</taxon>
        <taxon>Chordata</taxon>
        <taxon>Craniata</taxon>
        <taxon>Vertebrata</taxon>
        <taxon>Euteleostomi</taxon>
        <taxon>Amphibia</taxon>
        <taxon>Batrachia</taxon>
        <taxon>Anura</taxon>
        <taxon>Neobatrachia</taxon>
        <taxon>Hyloidea</taxon>
        <taxon>Eleutherodactylidae</taxon>
        <taxon>Eleutherodactylinae</taxon>
        <taxon>Eleutherodactylus</taxon>
        <taxon>Eleutherodactylus</taxon>
    </lineage>
</organism>
<proteinExistence type="predicted"/>